<gene>
    <name evidence="2" type="ORF">SAMN04488105_111116</name>
</gene>
<dbReference type="STRING" id="282683.SAMN04488105_111116"/>
<evidence type="ECO:0000313" key="2">
    <source>
        <dbReference type="EMBL" id="SDF02897.1"/>
    </source>
</evidence>
<feature type="region of interest" description="Disordered" evidence="1">
    <location>
        <begin position="648"/>
        <end position="667"/>
    </location>
</feature>
<evidence type="ECO:0000256" key="1">
    <source>
        <dbReference type="SAM" id="MobiDB-lite"/>
    </source>
</evidence>
<dbReference type="RefSeq" id="WP_131822031.1">
    <property type="nucleotide sequence ID" value="NZ_FNAV01000011.1"/>
</dbReference>
<dbReference type="OrthoDB" id="8430226at2"/>
<accession>A0A1G7HQW2</accession>
<dbReference type="EMBL" id="FNAV01000011">
    <property type="protein sequence ID" value="SDF02897.1"/>
    <property type="molecule type" value="Genomic_DNA"/>
</dbReference>
<name>A0A1G7HQW2_9RHOB</name>
<dbReference type="AlphaFoldDB" id="A0A1G7HQW2"/>
<keyword evidence="3" id="KW-1185">Reference proteome</keyword>
<sequence>MRETAISVVSAQPLWRLLTRAPALGVWAVLYPLAARYGISTRDVYAHISDFVREDFSETSSRNDLKSRFRRAARHLGLPVSGNEPTDLFFAPLGPAHSQHPDLARAFVGAALHVGPPAIEDTPAARAWQRRAVRDRCPTLTRLHAAIDFDRSAYCARRFEAWRRGIDPQGEAEKRLFEAYDVAARLFGRTRADLVGPPRVFWTGGHLALEAEASRMTQRIKTGLFPTQMSGSQRLRIAPPWPGKVAWSAGNIHQDVPFAPAPGEVLLFDADSGAFLTRVTRSEDAADIAALHLVALSRSPFRCASFGDAILSADPGIFVAWVETGETLRFEDRSDLTLHTPTDAALWIDGTALGRDGSHALFSCDGGLVLRIDPEIGGQGRIVRARHEGETRFVSIRVGADGLATLPFADFGLDVAADPRPVLFEVLAPGAAGDLEARAELSTTCWIWPGIAAPQGDLEDAPLPATFDPARSAGLTVGPRTVSVDPRSDMEAPILALRREGDTREFRLAARSEKLWHCRIATGERHYVPRGATLTLGHENRHDTLLLRSPDRDAALLVLGKEKRRPFLQRQSLEIGASELEMQEGGDDRIALRRAEGRVDLLARIRRLDDPAAMSVDKSDDALRLVFAPTRPLDALRLRIEDTQGHAREGDHTFGRHPAPNAPLDGVRVDNEMEAGRIAVTIDKRRHRGPARAMLLVRTGGEEDFTPLRDATGAPVALGLPGEMNDPALRDLLQLARFLSDPEPDALGGQLSAAIAPAYEAAFAPFARSGMLSPVKSVLGVSRQDGEPPRHDLAGVAPWLFEAPLHAYAGLPESSGLSPLDRMKDIPAPAAAPSVHGDTPAADWLERLGSDDAIPPGLDAAALQHAFRILRFRLNETDLRILKGQGTQASTARLLCDTHVAELDLLRSFDQGGGGDPRPARFAALIERFARACAARRAAAFIDDIEFRTGLSRHEVGQVLTLILRAGVEFFVYFRALWTRAIEQDVSA</sequence>
<organism evidence="2 3">
    <name type="scientific">Salipiger thiooxidans</name>
    <dbReference type="NCBI Taxonomy" id="282683"/>
    <lineage>
        <taxon>Bacteria</taxon>
        <taxon>Pseudomonadati</taxon>
        <taxon>Pseudomonadota</taxon>
        <taxon>Alphaproteobacteria</taxon>
        <taxon>Rhodobacterales</taxon>
        <taxon>Roseobacteraceae</taxon>
        <taxon>Salipiger</taxon>
    </lineage>
</organism>
<protein>
    <submittedName>
        <fullName evidence="2">Uncharacterized protein</fullName>
    </submittedName>
</protein>
<proteinExistence type="predicted"/>
<dbReference type="Proteomes" id="UP000198994">
    <property type="component" value="Unassembled WGS sequence"/>
</dbReference>
<evidence type="ECO:0000313" key="3">
    <source>
        <dbReference type="Proteomes" id="UP000198994"/>
    </source>
</evidence>
<reference evidence="3" key="1">
    <citation type="submission" date="2016-10" db="EMBL/GenBank/DDBJ databases">
        <authorList>
            <person name="Varghese N."/>
            <person name="Submissions S."/>
        </authorList>
    </citation>
    <scope>NUCLEOTIDE SEQUENCE [LARGE SCALE GENOMIC DNA]</scope>
    <source>
        <strain evidence="3">DSM 10146</strain>
    </source>
</reference>